<comment type="caution">
    <text evidence="1">The sequence shown here is derived from an EMBL/GenBank/DDBJ whole genome shotgun (WGS) entry which is preliminary data.</text>
</comment>
<organism evidence="1 2">
    <name type="scientific">Sphaerodactylus townsendi</name>
    <dbReference type="NCBI Taxonomy" id="933632"/>
    <lineage>
        <taxon>Eukaryota</taxon>
        <taxon>Metazoa</taxon>
        <taxon>Chordata</taxon>
        <taxon>Craniata</taxon>
        <taxon>Vertebrata</taxon>
        <taxon>Euteleostomi</taxon>
        <taxon>Lepidosauria</taxon>
        <taxon>Squamata</taxon>
        <taxon>Bifurcata</taxon>
        <taxon>Gekkota</taxon>
        <taxon>Sphaerodactylidae</taxon>
        <taxon>Sphaerodactylus</taxon>
    </lineage>
</organism>
<name>A0ACB8GF68_9SAUR</name>
<dbReference type="EMBL" id="CM037614">
    <property type="protein sequence ID" value="KAH8018167.1"/>
    <property type="molecule type" value="Genomic_DNA"/>
</dbReference>
<accession>A0ACB8GF68</accession>
<proteinExistence type="predicted"/>
<protein>
    <submittedName>
        <fullName evidence="1">Uncharacterized protein</fullName>
    </submittedName>
</protein>
<evidence type="ECO:0000313" key="1">
    <source>
        <dbReference type="EMBL" id="KAH8018167.1"/>
    </source>
</evidence>
<reference evidence="1" key="1">
    <citation type="submission" date="2021-08" db="EMBL/GenBank/DDBJ databases">
        <title>The first chromosome-level gecko genome reveals the dynamic sex chromosomes of Neotropical dwarf geckos (Sphaerodactylidae: Sphaerodactylus).</title>
        <authorList>
            <person name="Pinto B.J."/>
            <person name="Keating S.E."/>
            <person name="Gamble T."/>
        </authorList>
    </citation>
    <scope>NUCLEOTIDE SEQUENCE</scope>
    <source>
        <strain evidence="1">TG3544</strain>
    </source>
</reference>
<keyword evidence="2" id="KW-1185">Reference proteome</keyword>
<sequence length="287" mass="32343">MKSAGLETLGKTINYQKYTVRARSHGTDLNTPYDYESIMHYGRISFSKNKSLPTITANVHKFDGIMGQRLDFSSSDIKRINQMYNCSGGYFMFFNTRFGKAGKTAILKSRILRPRRMQQCLQFFFKMTGSPKDKLVIWAQKDDGSGTVRSLVKLQTLQGKSGGSKTSSGGILIDDITLTETLCPNAVWHVDNISQLLDTAALNYTLKSPRFYSPEGYAYRLTLSPRVLVGKKSKKYIEISFHLTSGEHDGALEWPAINRQATITVLDQDTDVMKRMSIEKSFPNTDL</sequence>
<gene>
    <name evidence="1" type="ORF">K3G42_033746</name>
</gene>
<dbReference type="Proteomes" id="UP000827872">
    <property type="component" value="Linkage Group LG01"/>
</dbReference>
<evidence type="ECO:0000313" key="2">
    <source>
        <dbReference type="Proteomes" id="UP000827872"/>
    </source>
</evidence>